<comment type="caution">
    <text evidence="8">The sequence shown here is derived from an EMBL/GenBank/DDBJ whole genome shotgun (WGS) entry which is preliminary data.</text>
</comment>
<keyword evidence="3 6" id="KW-0032">Aminotransferase</keyword>
<keyword evidence="4 6" id="KW-0808">Transferase</keyword>
<evidence type="ECO:0000313" key="8">
    <source>
        <dbReference type="EMBL" id="GAA0433699.1"/>
    </source>
</evidence>
<dbReference type="Proteomes" id="UP001501459">
    <property type="component" value="Unassembled WGS sequence"/>
</dbReference>
<dbReference type="InterPro" id="IPR004839">
    <property type="entry name" value="Aminotransferase_I/II_large"/>
</dbReference>
<protein>
    <recommendedName>
        <fullName evidence="6">Aminotransferase</fullName>
        <ecNumber evidence="6">2.6.1.-</ecNumber>
    </recommendedName>
</protein>
<dbReference type="InterPro" id="IPR050596">
    <property type="entry name" value="AspAT/PAT-like"/>
</dbReference>
<evidence type="ECO:0000259" key="7">
    <source>
        <dbReference type="Pfam" id="PF00155"/>
    </source>
</evidence>
<keyword evidence="9" id="KW-1185">Reference proteome</keyword>
<dbReference type="Gene3D" id="3.40.640.10">
    <property type="entry name" value="Type I PLP-dependent aspartate aminotransferase-like (Major domain)"/>
    <property type="match status" value="1"/>
</dbReference>
<dbReference type="InterPro" id="IPR015421">
    <property type="entry name" value="PyrdxlP-dep_Trfase_major"/>
</dbReference>
<dbReference type="EC" id="2.6.1.-" evidence="6"/>
<dbReference type="PROSITE" id="PS00105">
    <property type="entry name" value="AA_TRANSFER_CLASS_1"/>
    <property type="match status" value="1"/>
</dbReference>
<sequence>MLKDLINNSVQHLKNSGIRDFAEAAQQLDDGINLTLGQPDFATPEHVKHAGKAAIDANQTGYTNKAGTPELRQVACQFVQKKHGLTYSWETETMVMNGATQALDTVFRTILEEGSEVILAGPAFPGYYPLIEMCGAKAVFVDTTKNNFKMTADLIKQHITERTRCVLLSYPSNPVGTLLTKEELASIATLLKQKDIFIVSDEIYSELIFDGDHSSIGSFPEVRNQTVVINGLSKSHSMTGWRIGLLFAPSFLIDELLKVHLFNTTCACSISQEAAIEALTNGLDDPIAMRKEYERRMNYVYERLTSMGIEAIKPQAAFYIFPSIQKFRMTSLEFANKLLREKHVAVVPGSSFSSIGENYIRISFTSSMDVLEEGMNRMEQFVSALN</sequence>
<reference evidence="9" key="1">
    <citation type="journal article" date="2019" name="Int. J. Syst. Evol. Microbiol.">
        <title>The Global Catalogue of Microorganisms (GCM) 10K type strain sequencing project: providing services to taxonomists for standard genome sequencing and annotation.</title>
        <authorList>
            <consortium name="The Broad Institute Genomics Platform"/>
            <consortium name="The Broad Institute Genome Sequencing Center for Infectious Disease"/>
            <person name="Wu L."/>
            <person name="Ma J."/>
        </authorList>
    </citation>
    <scope>NUCLEOTIDE SEQUENCE [LARGE SCALE GENOMIC DNA]</scope>
    <source>
        <strain evidence="9">JCM 12149</strain>
    </source>
</reference>
<name>A0ABP3IYU3_9BACI</name>
<accession>A0ABP3IYU3</accession>
<evidence type="ECO:0000256" key="2">
    <source>
        <dbReference type="ARBA" id="ARBA00007441"/>
    </source>
</evidence>
<dbReference type="CDD" id="cd00609">
    <property type="entry name" value="AAT_like"/>
    <property type="match status" value="1"/>
</dbReference>
<keyword evidence="5" id="KW-0663">Pyridoxal phosphate</keyword>
<dbReference type="InterPro" id="IPR004838">
    <property type="entry name" value="NHTrfase_class1_PyrdxlP-BS"/>
</dbReference>
<evidence type="ECO:0000256" key="5">
    <source>
        <dbReference type="ARBA" id="ARBA00022898"/>
    </source>
</evidence>
<evidence type="ECO:0000313" key="9">
    <source>
        <dbReference type="Proteomes" id="UP001501459"/>
    </source>
</evidence>
<comment type="similarity">
    <text evidence="2 6">Belongs to the class-I pyridoxal-phosphate-dependent aminotransferase family.</text>
</comment>
<dbReference type="Pfam" id="PF00155">
    <property type="entry name" value="Aminotran_1_2"/>
    <property type="match status" value="1"/>
</dbReference>
<dbReference type="PANTHER" id="PTHR46383:SF4">
    <property type="entry name" value="AMINOTRANSFERASE"/>
    <property type="match status" value="1"/>
</dbReference>
<evidence type="ECO:0000256" key="4">
    <source>
        <dbReference type="ARBA" id="ARBA00022679"/>
    </source>
</evidence>
<gene>
    <name evidence="8" type="ORF">GCM10008983_07850</name>
</gene>
<dbReference type="GO" id="GO:0008483">
    <property type="term" value="F:transaminase activity"/>
    <property type="evidence" value="ECO:0007669"/>
    <property type="project" value="UniProtKB-KW"/>
</dbReference>
<evidence type="ECO:0000256" key="6">
    <source>
        <dbReference type="RuleBase" id="RU000481"/>
    </source>
</evidence>
<organism evidence="8 9">
    <name type="scientific">Lentibacillus halophilus</name>
    <dbReference type="NCBI Taxonomy" id="295065"/>
    <lineage>
        <taxon>Bacteria</taxon>
        <taxon>Bacillati</taxon>
        <taxon>Bacillota</taxon>
        <taxon>Bacilli</taxon>
        <taxon>Bacillales</taxon>
        <taxon>Bacillaceae</taxon>
        <taxon>Lentibacillus</taxon>
    </lineage>
</organism>
<evidence type="ECO:0000256" key="1">
    <source>
        <dbReference type="ARBA" id="ARBA00001933"/>
    </source>
</evidence>
<dbReference type="Gene3D" id="3.90.1150.10">
    <property type="entry name" value="Aspartate Aminotransferase, domain 1"/>
    <property type="match status" value="1"/>
</dbReference>
<proteinExistence type="inferred from homology"/>
<dbReference type="NCBIfam" id="NF005817">
    <property type="entry name" value="PRK07683.1"/>
    <property type="match status" value="1"/>
</dbReference>
<feature type="domain" description="Aminotransferase class I/classII large" evidence="7">
    <location>
        <begin position="30"/>
        <end position="376"/>
    </location>
</feature>
<dbReference type="InterPro" id="IPR015422">
    <property type="entry name" value="PyrdxlP-dep_Trfase_small"/>
</dbReference>
<dbReference type="PANTHER" id="PTHR46383">
    <property type="entry name" value="ASPARTATE AMINOTRANSFERASE"/>
    <property type="match status" value="1"/>
</dbReference>
<dbReference type="SUPFAM" id="SSF53383">
    <property type="entry name" value="PLP-dependent transferases"/>
    <property type="match status" value="1"/>
</dbReference>
<dbReference type="InterPro" id="IPR015424">
    <property type="entry name" value="PyrdxlP-dep_Trfase"/>
</dbReference>
<comment type="cofactor">
    <cofactor evidence="1 6">
        <name>pyridoxal 5'-phosphate</name>
        <dbReference type="ChEBI" id="CHEBI:597326"/>
    </cofactor>
</comment>
<evidence type="ECO:0000256" key="3">
    <source>
        <dbReference type="ARBA" id="ARBA00022576"/>
    </source>
</evidence>
<dbReference type="EMBL" id="BAAADM010000020">
    <property type="protein sequence ID" value="GAA0433699.1"/>
    <property type="molecule type" value="Genomic_DNA"/>
</dbReference>